<gene>
    <name evidence="2" type="ORF">F5544_30675</name>
</gene>
<feature type="chain" id="PRO_5026048526" evidence="1">
    <location>
        <begin position="28"/>
        <end position="254"/>
    </location>
</feature>
<accession>A0A6G9YLA0</accession>
<organism evidence="2 3">
    <name type="scientific">Nocardia arthritidis</name>
    <dbReference type="NCBI Taxonomy" id="228602"/>
    <lineage>
        <taxon>Bacteria</taxon>
        <taxon>Bacillati</taxon>
        <taxon>Actinomycetota</taxon>
        <taxon>Actinomycetes</taxon>
        <taxon>Mycobacteriales</taxon>
        <taxon>Nocardiaceae</taxon>
        <taxon>Nocardia</taxon>
    </lineage>
</organism>
<proteinExistence type="predicted"/>
<dbReference type="KEGG" id="nah:F5544_30675"/>
<evidence type="ECO:0000313" key="3">
    <source>
        <dbReference type="Proteomes" id="UP000503540"/>
    </source>
</evidence>
<reference evidence="2 3" key="1">
    <citation type="journal article" date="2019" name="ACS Chem. Biol.">
        <title>Identification and Mobilization of a Cryptic Antibiotic Biosynthesis Gene Locus from a Human-Pathogenic Nocardia Isolate.</title>
        <authorList>
            <person name="Herisse M."/>
            <person name="Ishida K."/>
            <person name="Porter J.L."/>
            <person name="Howden B."/>
            <person name="Hertweck C."/>
            <person name="Stinear T.P."/>
            <person name="Pidot S.J."/>
        </authorList>
    </citation>
    <scope>NUCLEOTIDE SEQUENCE [LARGE SCALE GENOMIC DNA]</scope>
    <source>
        <strain evidence="2 3">AUSMDU00012717</strain>
    </source>
</reference>
<name>A0A6G9YLA0_9NOCA</name>
<dbReference type="Proteomes" id="UP000503540">
    <property type="component" value="Chromosome"/>
</dbReference>
<evidence type="ECO:0000256" key="1">
    <source>
        <dbReference type="SAM" id="SignalP"/>
    </source>
</evidence>
<feature type="signal peptide" evidence="1">
    <location>
        <begin position="1"/>
        <end position="27"/>
    </location>
</feature>
<dbReference type="EMBL" id="CP046172">
    <property type="protein sequence ID" value="QIS13978.1"/>
    <property type="molecule type" value="Genomic_DNA"/>
</dbReference>
<protein>
    <submittedName>
        <fullName evidence="2">Uncharacterized protein</fullName>
    </submittedName>
</protein>
<sequence>MKRVGAAVATALATLALSSISTSVAHAAGQSEVHIQFDSADLGDYAFFEGKLKWDDNGGYSVDGHLLCDNRDHTTLRLEYGGETESWKKSEEIGCRGEEKNIVVSGKLAPNEKLELRLGSAMTEGGTQYTAGQKFDISPSGRSKTSVGFSVNRDGNVLKFNGELTWDGSGAYTVAGELSAKCWNTARQTVWLEYGGTSESWKHSSEVDCNSGSGRIEVSGKLAPGDKLELRLGNWLQLGGGTQTSERKQFDIFS</sequence>
<dbReference type="AlphaFoldDB" id="A0A6G9YLA0"/>
<evidence type="ECO:0000313" key="2">
    <source>
        <dbReference type="EMBL" id="QIS13978.1"/>
    </source>
</evidence>
<keyword evidence="3" id="KW-1185">Reference proteome</keyword>
<keyword evidence="1" id="KW-0732">Signal</keyword>
<dbReference type="RefSeq" id="WP_167476441.1">
    <property type="nucleotide sequence ID" value="NZ_CP046172.1"/>
</dbReference>